<sequence>MNIDPDKKTELPPEAVEEAAEWLIQLQERPQDRKLRRRFDVWLAAAEANRLAWERTCRAWQAFGGTEPAYRSFWEGAPRLSGRSSPGRWARRRPLWPYLGIAAAAISLCLVVMAAPALLIQFRADHRTATAESRSITLQDGSTVLLAASSAIATDFSSGRREIVLLEGEAFFDVVPDAKRPFVVEANKVKVEVLGTAFDVEISNGVTSVALARGSVKASLEGASSTSSSTLVPGELLTVDARAGTMRKESISVEDIGGWRDGRLYVVNATIGSVVQQIQRYHPAWITVADPSLARQRVTGFYNLHDPDQALEALVEPYSGKVRAVSGYARIITRF</sequence>
<dbReference type="InterPro" id="IPR012373">
    <property type="entry name" value="Ferrdict_sens_TM"/>
</dbReference>
<evidence type="ECO:0000313" key="5">
    <source>
        <dbReference type="Proteomes" id="UP001208771"/>
    </source>
</evidence>
<keyword evidence="1" id="KW-0812">Transmembrane</keyword>
<dbReference type="PIRSF" id="PIRSF018266">
    <property type="entry name" value="FecR"/>
    <property type="match status" value="1"/>
</dbReference>
<dbReference type="PANTHER" id="PTHR30273:SF2">
    <property type="entry name" value="PROTEIN FECR"/>
    <property type="match status" value="1"/>
</dbReference>
<evidence type="ECO:0000259" key="2">
    <source>
        <dbReference type="Pfam" id="PF04773"/>
    </source>
</evidence>
<dbReference type="AlphaFoldDB" id="A0AAE3SYM9"/>
<feature type="transmembrane region" description="Helical" evidence="1">
    <location>
        <begin position="95"/>
        <end position="119"/>
    </location>
</feature>
<dbReference type="EMBL" id="JANFPI010000010">
    <property type="protein sequence ID" value="MCX8999715.1"/>
    <property type="molecule type" value="Genomic_DNA"/>
</dbReference>
<comment type="caution">
    <text evidence="4">The sequence shown here is derived from an EMBL/GenBank/DDBJ whole genome shotgun (WGS) entry which is preliminary data.</text>
</comment>
<dbReference type="Gene3D" id="2.60.120.1440">
    <property type="match status" value="1"/>
</dbReference>
<dbReference type="Pfam" id="PF04773">
    <property type="entry name" value="FecR"/>
    <property type="match status" value="1"/>
</dbReference>
<dbReference type="Gene3D" id="3.55.50.30">
    <property type="match status" value="1"/>
</dbReference>
<dbReference type="InterPro" id="IPR032623">
    <property type="entry name" value="FecR_N"/>
</dbReference>
<dbReference type="Proteomes" id="UP001208771">
    <property type="component" value="Unassembled WGS sequence"/>
</dbReference>
<keyword evidence="1" id="KW-1133">Transmembrane helix</keyword>
<dbReference type="InterPro" id="IPR006860">
    <property type="entry name" value="FecR"/>
</dbReference>
<dbReference type="PANTHER" id="PTHR30273">
    <property type="entry name" value="PERIPLASMIC SIGNAL SENSOR AND SIGMA FACTOR ACTIVATOR FECR-RELATED"/>
    <property type="match status" value="1"/>
</dbReference>
<keyword evidence="5" id="KW-1185">Reference proteome</keyword>
<feature type="domain" description="FecR protein" evidence="2">
    <location>
        <begin position="125"/>
        <end position="217"/>
    </location>
</feature>
<proteinExistence type="predicted"/>
<reference evidence="4" key="1">
    <citation type="submission" date="2022-07" db="EMBL/GenBank/DDBJ databases">
        <title>Ectorhizobium quercum gen.nov., sp. nov.</title>
        <authorList>
            <person name="Ma T."/>
            <person name="Li Y."/>
        </authorList>
    </citation>
    <scope>NUCLEOTIDE SEQUENCE</scope>
    <source>
        <strain evidence="4">BDR2-2</strain>
    </source>
</reference>
<organism evidence="4 5">
    <name type="scientific">Ectorhizobium quercum</name>
    <dbReference type="NCBI Taxonomy" id="2965071"/>
    <lineage>
        <taxon>Bacteria</taxon>
        <taxon>Pseudomonadati</taxon>
        <taxon>Pseudomonadota</taxon>
        <taxon>Alphaproteobacteria</taxon>
        <taxon>Hyphomicrobiales</taxon>
        <taxon>Rhizobiaceae</taxon>
        <taxon>Ectorhizobium</taxon>
    </lineage>
</organism>
<dbReference type="RefSeq" id="WP_306413211.1">
    <property type="nucleotide sequence ID" value="NZ_JANFPI010000010.1"/>
</dbReference>
<gene>
    <name evidence="4" type="ORF">NOF55_21655</name>
</gene>
<protein>
    <submittedName>
        <fullName evidence="4">FecR family protein</fullName>
    </submittedName>
</protein>
<name>A0AAE3SYM9_9HYPH</name>
<feature type="domain" description="FecR N-terminal" evidence="3">
    <location>
        <begin position="17"/>
        <end position="58"/>
    </location>
</feature>
<dbReference type="GO" id="GO:0016989">
    <property type="term" value="F:sigma factor antagonist activity"/>
    <property type="evidence" value="ECO:0007669"/>
    <property type="project" value="TreeGrafter"/>
</dbReference>
<keyword evidence="1" id="KW-0472">Membrane</keyword>
<accession>A0AAE3SYM9</accession>
<evidence type="ECO:0000256" key="1">
    <source>
        <dbReference type="SAM" id="Phobius"/>
    </source>
</evidence>
<evidence type="ECO:0000259" key="3">
    <source>
        <dbReference type="Pfam" id="PF16220"/>
    </source>
</evidence>
<dbReference type="Pfam" id="PF16220">
    <property type="entry name" value="DUF4880"/>
    <property type="match status" value="1"/>
</dbReference>
<evidence type="ECO:0000313" key="4">
    <source>
        <dbReference type="EMBL" id="MCX8999715.1"/>
    </source>
</evidence>